<evidence type="ECO:0000313" key="2">
    <source>
        <dbReference type="EMBL" id="MDR6595938.1"/>
    </source>
</evidence>
<accession>A0ABU1PZ62</accession>
<proteinExistence type="predicted"/>
<keyword evidence="1" id="KW-0812">Transmembrane</keyword>
<gene>
    <name evidence="2" type="ORF">J2S66_004322</name>
</gene>
<keyword evidence="3" id="KW-1185">Reference proteome</keyword>
<dbReference type="RefSeq" id="WP_310309019.1">
    <property type="nucleotide sequence ID" value="NZ_BAAAXB010000001.1"/>
</dbReference>
<reference evidence="2 3" key="1">
    <citation type="submission" date="2023-07" db="EMBL/GenBank/DDBJ databases">
        <title>Sequencing the genomes of 1000 actinobacteria strains.</title>
        <authorList>
            <person name="Klenk H.-P."/>
        </authorList>
    </citation>
    <scope>NUCLEOTIDE SEQUENCE [LARGE SCALE GENOMIC DNA]</scope>
    <source>
        <strain evidence="2 3">DSM 43749</strain>
    </source>
</reference>
<feature type="transmembrane region" description="Helical" evidence="1">
    <location>
        <begin position="159"/>
        <end position="182"/>
    </location>
</feature>
<keyword evidence="1" id="KW-0472">Membrane</keyword>
<evidence type="ECO:0008006" key="4">
    <source>
        <dbReference type="Google" id="ProtNLM"/>
    </source>
</evidence>
<dbReference type="EMBL" id="JAVDSG010000001">
    <property type="protein sequence ID" value="MDR6595938.1"/>
    <property type="molecule type" value="Genomic_DNA"/>
</dbReference>
<keyword evidence="1" id="KW-1133">Transmembrane helix</keyword>
<evidence type="ECO:0000313" key="3">
    <source>
        <dbReference type="Proteomes" id="UP001268819"/>
    </source>
</evidence>
<organism evidence="2 3">
    <name type="scientific">Saccharothrix longispora</name>
    <dbReference type="NCBI Taxonomy" id="33920"/>
    <lineage>
        <taxon>Bacteria</taxon>
        <taxon>Bacillati</taxon>
        <taxon>Actinomycetota</taxon>
        <taxon>Actinomycetes</taxon>
        <taxon>Pseudonocardiales</taxon>
        <taxon>Pseudonocardiaceae</taxon>
        <taxon>Saccharothrix</taxon>
    </lineage>
</organism>
<feature type="transmembrane region" description="Helical" evidence="1">
    <location>
        <begin position="97"/>
        <end position="116"/>
    </location>
</feature>
<dbReference type="Proteomes" id="UP001268819">
    <property type="component" value="Unassembled WGS sequence"/>
</dbReference>
<comment type="caution">
    <text evidence="2">The sequence shown here is derived from an EMBL/GenBank/DDBJ whole genome shotgun (WGS) entry which is preliminary data.</text>
</comment>
<feature type="transmembrane region" description="Helical" evidence="1">
    <location>
        <begin position="194"/>
        <end position="215"/>
    </location>
</feature>
<feature type="transmembrane region" description="Helical" evidence="1">
    <location>
        <begin position="128"/>
        <end position="147"/>
    </location>
</feature>
<sequence length="217" mass="23642">MGKKGRRKRRQAESARRYDEEVLAPRLRQVAIAAAAERARRVVPARENWFVRQRFGVRLLVVLVTTAVVVAGHFLVWAELMPWAGYAFGEVPVLSTVAGWLWGGGAIAMWGVYAVNRDTADADVRTDLVALAWTWTPVALACLPSGLADFAALPPDYAAGAFASAYGVAAICLAVLLSPVATRLFPRLGRTRNATLGWLCVGYSFLLLVWASTLLRT</sequence>
<evidence type="ECO:0000256" key="1">
    <source>
        <dbReference type="SAM" id="Phobius"/>
    </source>
</evidence>
<feature type="transmembrane region" description="Helical" evidence="1">
    <location>
        <begin position="55"/>
        <end position="77"/>
    </location>
</feature>
<protein>
    <recommendedName>
        <fullName evidence="4">Yip1-like protein</fullName>
    </recommendedName>
</protein>
<name>A0ABU1PZ62_9PSEU</name>